<dbReference type="OMA" id="WIRANSQ"/>
<evidence type="ECO:0000313" key="17">
    <source>
        <dbReference type="RefSeq" id="XP_055864949.1"/>
    </source>
</evidence>
<dbReference type="RefSeq" id="XP_055864949.1">
    <property type="nucleotide sequence ID" value="XM_056008974.1"/>
</dbReference>
<dbReference type="EC" id="1.14.11.2" evidence="5"/>
<dbReference type="InterPro" id="IPR006620">
    <property type="entry name" value="Pro_4_hyd_alph"/>
</dbReference>
<dbReference type="InterPro" id="IPR044862">
    <property type="entry name" value="Pro_4_hyd_alph_FE2OG_OXY"/>
</dbReference>
<dbReference type="Pfam" id="PF13640">
    <property type="entry name" value="2OG-FeII_Oxy_3"/>
    <property type="match status" value="1"/>
</dbReference>
<evidence type="ECO:0000256" key="2">
    <source>
        <dbReference type="ARBA" id="ARBA00002035"/>
    </source>
</evidence>
<keyword evidence="16" id="KW-1185">Reference proteome</keyword>
<comment type="similarity">
    <text evidence="4">Belongs to the P4HA family.</text>
</comment>
<dbReference type="InterPro" id="IPR013547">
    <property type="entry name" value="P4H_N"/>
</dbReference>
<keyword evidence="11" id="KW-0408">Iron</keyword>
<dbReference type="InterPro" id="IPR005123">
    <property type="entry name" value="Oxoglu/Fe-dep_dioxygenase_dom"/>
</dbReference>
<dbReference type="GO" id="GO:0005506">
    <property type="term" value="F:iron ion binding"/>
    <property type="evidence" value="ECO:0007669"/>
    <property type="project" value="InterPro"/>
</dbReference>
<evidence type="ECO:0000313" key="16">
    <source>
        <dbReference type="Proteomes" id="UP001165740"/>
    </source>
</evidence>
<keyword evidence="7" id="KW-0256">Endoplasmic reticulum</keyword>
<evidence type="ECO:0000313" key="18">
    <source>
        <dbReference type="RefSeq" id="XP_055864950.1"/>
    </source>
</evidence>
<evidence type="ECO:0000256" key="1">
    <source>
        <dbReference type="ARBA" id="ARBA00001961"/>
    </source>
</evidence>
<dbReference type="InterPro" id="IPR045054">
    <property type="entry name" value="P4HA-like"/>
</dbReference>
<dbReference type="OrthoDB" id="420380at2759"/>
<feature type="signal peptide" evidence="14">
    <location>
        <begin position="1"/>
        <end position="23"/>
    </location>
</feature>
<evidence type="ECO:0000256" key="5">
    <source>
        <dbReference type="ARBA" id="ARBA00012269"/>
    </source>
</evidence>
<accession>A0A9W2YQP4</accession>
<dbReference type="RefSeq" id="XP_055864950.1">
    <property type="nucleotide sequence ID" value="XM_056008975.1"/>
</dbReference>
<dbReference type="SUPFAM" id="SSF48452">
    <property type="entry name" value="TPR-like"/>
    <property type="match status" value="1"/>
</dbReference>
<evidence type="ECO:0000256" key="3">
    <source>
        <dbReference type="ARBA" id="ARBA00004319"/>
    </source>
</evidence>
<dbReference type="PROSITE" id="PS50005">
    <property type="entry name" value="TPR"/>
    <property type="match status" value="1"/>
</dbReference>
<keyword evidence="12" id="KW-0325">Glycoprotein</keyword>
<feature type="repeat" description="TPR" evidence="13">
    <location>
        <begin position="213"/>
        <end position="246"/>
    </location>
</feature>
<evidence type="ECO:0000256" key="7">
    <source>
        <dbReference type="ARBA" id="ARBA00022824"/>
    </source>
</evidence>
<dbReference type="GeneID" id="106068720"/>
<gene>
    <name evidence="17 18" type="primary">LOC106068720</name>
</gene>
<evidence type="ECO:0000256" key="13">
    <source>
        <dbReference type="PROSITE-ProRule" id="PRU00339"/>
    </source>
</evidence>
<keyword evidence="8" id="KW-0847">Vitamin C</keyword>
<reference evidence="17 18" key="1">
    <citation type="submission" date="2025-04" db="UniProtKB">
        <authorList>
            <consortium name="RefSeq"/>
        </authorList>
    </citation>
    <scope>IDENTIFICATION</scope>
</reference>
<dbReference type="GO" id="GO:0031418">
    <property type="term" value="F:L-ascorbic acid binding"/>
    <property type="evidence" value="ECO:0007669"/>
    <property type="project" value="UniProtKB-KW"/>
</dbReference>
<evidence type="ECO:0000256" key="14">
    <source>
        <dbReference type="SAM" id="SignalP"/>
    </source>
</evidence>
<dbReference type="PROSITE" id="PS51471">
    <property type="entry name" value="FE2OG_OXY"/>
    <property type="match status" value="1"/>
</dbReference>
<name>A0A9W2YQP4_BIOGL</name>
<comment type="cofactor">
    <cofactor evidence="1">
        <name>L-ascorbate</name>
        <dbReference type="ChEBI" id="CHEBI:38290"/>
    </cofactor>
</comment>
<evidence type="ECO:0000256" key="11">
    <source>
        <dbReference type="ARBA" id="ARBA00023004"/>
    </source>
</evidence>
<dbReference type="Proteomes" id="UP001165740">
    <property type="component" value="Chromosome 13"/>
</dbReference>
<keyword evidence="10" id="KW-0560">Oxidoreductase</keyword>
<keyword evidence="13" id="KW-0802">TPR repeat</keyword>
<dbReference type="SMART" id="SM00702">
    <property type="entry name" value="P4Hc"/>
    <property type="match status" value="1"/>
</dbReference>
<evidence type="ECO:0000256" key="10">
    <source>
        <dbReference type="ARBA" id="ARBA00023002"/>
    </source>
</evidence>
<dbReference type="Gene3D" id="6.10.140.1460">
    <property type="match status" value="1"/>
</dbReference>
<evidence type="ECO:0000256" key="6">
    <source>
        <dbReference type="ARBA" id="ARBA00022723"/>
    </source>
</evidence>
<dbReference type="Pfam" id="PF08336">
    <property type="entry name" value="P4Ha_N"/>
    <property type="match status" value="1"/>
</dbReference>
<dbReference type="InterPro" id="IPR019734">
    <property type="entry name" value="TPR_rpt"/>
</dbReference>
<dbReference type="Gene3D" id="2.60.120.620">
    <property type="entry name" value="q2cbj1_9rhob like domain"/>
    <property type="match status" value="1"/>
</dbReference>
<proteinExistence type="inferred from homology"/>
<dbReference type="AlphaFoldDB" id="A0A9W2YQP4"/>
<dbReference type="InterPro" id="IPR011990">
    <property type="entry name" value="TPR-like_helical_dom_sf"/>
</dbReference>
<protein>
    <recommendedName>
        <fullName evidence="5">procollagen-proline 4-dioxygenase</fullName>
        <ecNumber evidence="5">1.14.11.2</ecNumber>
    </recommendedName>
</protein>
<comment type="subcellular location">
    <subcellularLocation>
        <location evidence="3">Endoplasmic reticulum lumen</location>
    </subcellularLocation>
</comment>
<sequence>MALGSPYFICVSSILTLLHLTSSEIFTSTVKVERMILEEEELLKELKRYIDYQYDRLKLFYNFYSDRLRDVRHRSVSDIHEHLKHPNAVYHVIKKFATDYKSILGENYEIFRQSVQNSFRQLMADTNDIRGARLSLLRLQEVYNMKSLDMIEGNYLGFKGPPLGPRDAFEIGQTAFTVGKLNISLDWLTLSLQMYRSLHGADVEQMLFRPSEGSIKALIGRVHLFRGDDDEAERLYNEAKILDPTNGDVLELGKELQIKPRAEPIPTVDYFQNFSRLCSLENRNYPADPSNPKIRCRYREALLPYYRFKEEILSISPFASVIYDFVSEDESKHLKSFVENKLERGKVGGNNSVISDIRTSDLAWIWDNDSTKAKTLAKKIEHVTGLDTSQRLPDGPSSGEAFQVVNYGLGGHYEVHMDPFDAAPEQGELQYSGERIATFLIYLSDVQRGGSTVFTRVGIAVAPKKNMALFWYNFDPAHQKDDLTHHAGCPVLIGQKWICNKWIWTYGNTFRRRCGLTPDATQLDIEEDMKHGYKWH</sequence>
<dbReference type="GO" id="GO:0004656">
    <property type="term" value="F:procollagen-proline 4-dioxygenase activity"/>
    <property type="evidence" value="ECO:0007669"/>
    <property type="project" value="UniProtKB-EC"/>
</dbReference>
<feature type="chain" id="PRO_5044702413" description="procollagen-proline 4-dioxygenase" evidence="14">
    <location>
        <begin position="24"/>
        <end position="536"/>
    </location>
</feature>
<evidence type="ECO:0000256" key="12">
    <source>
        <dbReference type="ARBA" id="ARBA00023180"/>
    </source>
</evidence>
<dbReference type="GO" id="GO:0005788">
    <property type="term" value="C:endoplasmic reticulum lumen"/>
    <property type="evidence" value="ECO:0007669"/>
    <property type="project" value="UniProtKB-SubCell"/>
</dbReference>
<dbReference type="PANTHER" id="PTHR10869:SF244">
    <property type="entry name" value="PROLYL 4-HYDROXYLASE SUBUNIT ALPHA-2"/>
    <property type="match status" value="1"/>
</dbReference>
<evidence type="ECO:0000259" key="15">
    <source>
        <dbReference type="PROSITE" id="PS51471"/>
    </source>
</evidence>
<keyword evidence="6" id="KW-0479">Metal-binding</keyword>
<feature type="domain" description="Fe2OG dioxygenase" evidence="15">
    <location>
        <begin position="398"/>
        <end position="505"/>
    </location>
</feature>
<organism evidence="16 17">
    <name type="scientific">Biomphalaria glabrata</name>
    <name type="common">Bloodfluke planorb</name>
    <name type="synonym">Freshwater snail</name>
    <dbReference type="NCBI Taxonomy" id="6526"/>
    <lineage>
        <taxon>Eukaryota</taxon>
        <taxon>Metazoa</taxon>
        <taxon>Spiralia</taxon>
        <taxon>Lophotrochozoa</taxon>
        <taxon>Mollusca</taxon>
        <taxon>Gastropoda</taxon>
        <taxon>Heterobranchia</taxon>
        <taxon>Euthyneura</taxon>
        <taxon>Panpulmonata</taxon>
        <taxon>Hygrophila</taxon>
        <taxon>Lymnaeoidea</taxon>
        <taxon>Planorbidae</taxon>
        <taxon>Biomphalaria</taxon>
    </lineage>
</organism>
<dbReference type="PANTHER" id="PTHR10869">
    <property type="entry name" value="PROLYL 4-HYDROXYLASE ALPHA SUBUNIT"/>
    <property type="match status" value="1"/>
</dbReference>
<comment type="function">
    <text evidence="2">Catalyzes the post-translational formation of 4-hydroxyproline in -Xaa-Pro-Gly- sequences in collagens and other proteins.</text>
</comment>
<dbReference type="Gene3D" id="1.25.40.10">
    <property type="entry name" value="Tetratricopeptide repeat domain"/>
    <property type="match status" value="1"/>
</dbReference>
<evidence type="ECO:0000256" key="9">
    <source>
        <dbReference type="ARBA" id="ARBA00022964"/>
    </source>
</evidence>
<evidence type="ECO:0000256" key="4">
    <source>
        <dbReference type="ARBA" id="ARBA00006511"/>
    </source>
</evidence>
<keyword evidence="14" id="KW-0732">Signal</keyword>
<evidence type="ECO:0000256" key="8">
    <source>
        <dbReference type="ARBA" id="ARBA00022896"/>
    </source>
</evidence>
<keyword evidence="9" id="KW-0223">Dioxygenase</keyword>